<keyword evidence="4" id="KW-0378">Hydrolase</keyword>
<dbReference type="InterPro" id="IPR036366">
    <property type="entry name" value="PGBDSf"/>
</dbReference>
<dbReference type="Gene3D" id="1.10.530.40">
    <property type="match status" value="1"/>
</dbReference>
<evidence type="ECO:0000259" key="6">
    <source>
        <dbReference type="Pfam" id="PF01471"/>
    </source>
</evidence>
<evidence type="ECO:0000256" key="1">
    <source>
        <dbReference type="ARBA" id="ARBA00022529"/>
    </source>
</evidence>
<dbReference type="InterPro" id="IPR036365">
    <property type="entry name" value="PGBD-like_sf"/>
</dbReference>
<dbReference type="EMBL" id="CXWD01000004">
    <property type="protein sequence ID" value="CTQ67409.1"/>
    <property type="molecule type" value="Genomic_DNA"/>
</dbReference>
<dbReference type="GO" id="GO:0031640">
    <property type="term" value="P:killing of cells of another organism"/>
    <property type="evidence" value="ECO:0007669"/>
    <property type="project" value="UniProtKB-KW"/>
</dbReference>
<feature type="transmembrane region" description="Helical" evidence="5">
    <location>
        <begin position="259"/>
        <end position="279"/>
    </location>
</feature>
<proteinExistence type="inferred from homology"/>
<evidence type="ECO:0000256" key="5">
    <source>
        <dbReference type="SAM" id="Phobius"/>
    </source>
</evidence>
<keyword evidence="1 4" id="KW-0929">Antimicrobial</keyword>
<sequence length="296" mass="31833">MKVSDQGLAFLAAHEGYVSRGYLDPAGVVTIGYGFTMRSRIFAGWWRKRHGRGLAVGDRISRDQANKLLLTLLDEEYAPPVRQDLPGLPQTQFDACVSVVYNLGSRALSWRWAQQLKAGKVSEAARLLTQTGLTAGGQRLKGLVKRRTAEARLLEHGDYGLAAAAAPPAPGSDIMELQRSLKMLGFDPGPIDGFFGAQTKAAVKDFQKAYPPLAVDGIPGPATRSALERAIALRNGTGLVGILTLLTGSGLLLEDLSGALAALILTGVPSLSAILLWLWQRRGAIFLWLKENLSSF</sequence>
<dbReference type="SUPFAM" id="SSF53955">
    <property type="entry name" value="Lysozyme-like"/>
    <property type="match status" value="1"/>
</dbReference>
<dbReference type="GO" id="GO:0003796">
    <property type="term" value="F:lysozyme activity"/>
    <property type="evidence" value="ECO:0007669"/>
    <property type="project" value="UniProtKB-EC"/>
</dbReference>
<keyword evidence="8" id="KW-1185">Reference proteome</keyword>
<comment type="similarity">
    <text evidence="4">Belongs to the glycosyl hydrolase 24 family.</text>
</comment>
<organism evidence="7 8">
    <name type="scientific">Roseibium alexandrii</name>
    <dbReference type="NCBI Taxonomy" id="388408"/>
    <lineage>
        <taxon>Bacteria</taxon>
        <taxon>Pseudomonadati</taxon>
        <taxon>Pseudomonadota</taxon>
        <taxon>Alphaproteobacteria</taxon>
        <taxon>Hyphomicrobiales</taxon>
        <taxon>Stappiaceae</taxon>
        <taxon>Roseibium</taxon>
    </lineage>
</organism>
<dbReference type="GO" id="GO:0042742">
    <property type="term" value="P:defense response to bacterium"/>
    <property type="evidence" value="ECO:0007669"/>
    <property type="project" value="UniProtKB-KW"/>
</dbReference>
<dbReference type="RefSeq" id="WP_055671180.1">
    <property type="nucleotide sequence ID" value="NZ_CXWD01000004.1"/>
</dbReference>
<dbReference type="OrthoDB" id="5327667at2"/>
<dbReference type="PANTHER" id="PTHR38107">
    <property type="match status" value="1"/>
</dbReference>
<evidence type="ECO:0000313" key="7">
    <source>
        <dbReference type="EMBL" id="CTQ67409.1"/>
    </source>
</evidence>
<dbReference type="Gene3D" id="1.10.101.10">
    <property type="entry name" value="PGBD-like superfamily/PGBD"/>
    <property type="match status" value="1"/>
</dbReference>
<dbReference type="AlphaFoldDB" id="A0A0M6ZXH0"/>
<name>A0A0M6ZXH0_9HYPH</name>
<keyword evidence="5" id="KW-0472">Membrane</keyword>
<accession>A0A0M6ZXH0</accession>
<dbReference type="Pfam" id="PF01471">
    <property type="entry name" value="PG_binding_1"/>
    <property type="match status" value="1"/>
</dbReference>
<evidence type="ECO:0000313" key="8">
    <source>
        <dbReference type="Proteomes" id="UP000053235"/>
    </source>
</evidence>
<dbReference type="InterPro" id="IPR023346">
    <property type="entry name" value="Lysozyme-like_dom_sf"/>
</dbReference>
<evidence type="ECO:0000256" key="3">
    <source>
        <dbReference type="ARBA" id="ARBA00023200"/>
    </source>
</evidence>
<dbReference type="InterPro" id="IPR002477">
    <property type="entry name" value="Peptidoglycan-bd-like"/>
</dbReference>
<dbReference type="GO" id="GO:0009253">
    <property type="term" value="P:peptidoglycan catabolic process"/>
    <property type="evidence" value="ECO:0007669"/>
    <property type="project" value="InterPro"/>
</dbReference>
<feature type="domain" description="Peptidoglycan binding-like" evidence="6">
    <location>
        <begin position="171"/>
        <end position="227"/>
    </location>
</feature>
<evidence type="ECO:0000256" key="2">
    <source>
        <dbReference type="ARBA" id="ARBA00022638"/>
    </source>
</evidence>
<dbReference type="CDD" id="cd00737">
    <property type="entry name" value="lyz_endolysin_autolysin"/>
    <property type="match status" value="1"/>
</dbReference>
<dbReference type="Proteomes" id="UP000053235">
    <property type="component" value="Unassembled WGS sequence"/>
</dbReference>
<dbReference type="EC" id="3.2.1.17" evidence="4"/>
<reference evidence="8" key="1">
    <citation type="submission" date="2015-07" db="EMBL/GenBank/DDBJ databases">
        <authorList>
            <person name="Rodrigo-Torres Lidia"/>
            <person name="Arahal R.David."/>
        </authorList>
    </citation>
    <scope>NUCLEOTIDE SEQUENCE [LARGE SCALE GENOMIC DNA]</scope>
    <source>
        <strain evidence="8">CECT 5112</strain>
    </source>
</reference>
<dbReference type="PANTHER" id="PTHR38107:SF3">
    <property type="entry name" value="LYSOZYME RRRD-RELATED"/>
    <property type="match status" value="1"/>
</dbReference>
<dbReference type="InterPro" id="IPR033907">
    <property type="entry name" value="Endolysin_autolysin"/>
</dbReference>
<dbReference type="InterPro" id="IPR023347">
    <property type="entry name" value="Lysozyme_dom_sf"/>
</dbReference>
<evidence type="ECO:0000256" key="4">
    <source>
        <dbReference type="RuleBase" id="RU003788"/>
    </source>
</evidence>
<keyword evidence="3" id="KW-1035">Host cytoplasm</keyword>
<keyword evidence="5" id="KW-0812">Transmembrane</keyword>
<dbReference type="SUPFAM" id="SSF47090">
    <property type="entry name" value="PGBD-like"/>
    <property type="match status" value="1"/>
</dbReference>
<keyword evidence="2 4" id="KW-0081">Bacteriolytic enzyme</keyword>
<dbReference type="GO" id="GO:0016998">
    <property type="term" value="P:cell wall macromolecule catabolic process"/>
    <property type="evidence" value="ECO:0007669"/>
    <property type="project" value="InterPro"/>
</dbReference>
<dbReference type="InterPro" id="IPR002196">
    <property type="entry name" value="Glyco_hydro_24"/>
</dbReference>
<dbReference type="STRING" id="388408.LAX5112_01376"/>
<dbReference type="Pfam" id="PF00959">
    <property type="entry name" value="Phage_lysozyme"/>
    <property type="match status" value="1"/>
</dbReference>
<keyword evidence="5" id="KW-1133">Transmembrane helix</keyword>
<feature type="transmembrane region" description="Helical" evidence="5">
    <location>
        <begin position="232"/>
        <end position="253"/>
    </location>
</feature>
<gene>
    <name evidence="7" type="primary">sleB_1</name>
    <name evidence="7" type="ORF">LAX5112_01376</name>
</gene>
<dbReference type="InterPro" id="IPR051018">
    <property type="entry name" value="Bacteriophage_GH24"/>
</dbReference>
<keyword evidence="4" id="KW-0326">Glycosidase</keyword>
<comment type="catalytic activity">
    <reaction evidence="4">
        <text>Hydrolysis of (1-&gt;4)-beta-linkages between N-acetylmuramic acid and N-acetyl-D-glucosamine residues in a peptidoglycan and between N-acetyl-D-glucosamine residues in chitodextrins.</text>
        <dbReference type="EC" id="3.2.1.17"/>
    </reaction>
</comment>
<protein>
    <recommendedName>
        <fullName evidence="4">Lysozyme</fullName>
        <ecNumber evidence="4">3.2.1.17</ecNumber>
    </recommendedName>
</protein>